<proteinExistence type="predicted"/>
<dbReference type="Pfam" id="PF25917">
    <property type="entry name" value="BSH_RND"/>
    <property type="match status" value="1"/>
</dbReference>
<comment type="caution">
    <text evidence="5">The sequence shown here is derived from an EMBL/GenBank/DDBJ whole genome shotgun (WGS) entry which is preliminary data.</text>
</comment>
<dbReference type="PANTHER" id="PTHR30367">
    <property type="entry name" value="P-HYDROXYBENZOIC ACID EFFLUX PUMP SUBUNIT AAEA-RELATED"/>
    <property type="match status" value="1"/>
</dbReference>
<dbReference type="Proteomes" id="UP000318288">
    <property type="component" value="Unassembled WGS sequence"/>
</dbReference>
<keyword evidence="3" id="KW-0472">Membrane</keyword>
<feature type="coiled-coil region" evidence="1">
    <location>
        <begin position="153"/>
        <end position="245"/>
    </location>
</feature>
<evidence type="ECO:0000256" key="2">
    <source>
        <dbReference type="SAM" id="MobiDB-lite"/>
    </source>
</evidence>
<dbReference type="Gene3D" id="2.40.50.100">
    <property type="match status" value="1"/>
</dbReference>
<dbReference type="InterPro" id="IPR058625">
    <property type="entry name" value="MdtA-like_BSH"/>
</dbReference>
<accession>A0A5C6FEP8</accession>
<evidence type="ECO:0000313" key="5">
    <source>
        <dbReference type="EMBL" id="TWU60286.1"/>
    </source>
</evidence>
<dbReference type="SUPFAM" id="SSF111369">
    <property type="entry name" value="HlyD-like secretion proteins"/>
    <property type="match status" value="1"/>
</dbReference>
<dbReference type="EMBL" id="SJPW01000001">
    <property type="protein sequence ID" value="TWU60286.1"/>
    <property type="molecule type" value="Genomic_DNA"/>
</dbReference>
<protein>
    <submittedName>
        <fullName evidence="5">Multidrug resistance protein MdtA</fullName>
    </submittedName>
</protein>
<dbReference type="Gene3D" id="1.10.287.470">
    <property type="entry name" value="Helix hairpin bin"/>
    <property type="match status" value="1"/>
</dbReference>
<evidence type="ECO:0000256" key="1">
    <source>
        <dbReference type="SAM" id="Coils"/>
    </source>
</evidence>
<evidence type="ECO:0000259" key="4">
    <source>
        <dbReference type="Pfam" id="PF25917"/>
    </source>
</evidence>
<organism evidence="5 6">
    <name type="scientific">Rubripirellula tenax</name>
    <dbReference type="NCBI Taxonomy" id="2528015"/>
    <lineage>
        <taxon>Bacteria</taxon>
        <taxon>Pseudomonadati</taxon>
        <taxon>Planctomycetota</taxon>
        <taxon>Planctomycetia</taxon>
        <taxon>Pirellulales</taxon>
        <taxon>Pirellulaceae</taxon>
        <taxon>Rubripirellula</taxon>
    </lineage>
</organism>
<keyword evidence="1" id="KW-0175">Coiled coil</keyword>
<feature type="domain" description="Multidrug resistance protein MdtA-like barrel-sandwich hybrid" evidence="4">
    <location>
        <begin position="110"/>
        <end position="291"/>
    </location>
</feature>
<dbReference type="Gene3D" id="2.40.30.170">
    <property type="match status" value="1"/>
</dbReference>
<keyword evidence="3" id="KW-0812">Transmembrane</keyword>
<reference evidence="5 6" key="1">
    <citation type="submission" date="2019-02" db="EMBL/GenBank/DDBJ databases">
        <title>Deep-cultivation of Planctomycetes and their phenomic and genomic characterization uncovers novel biology.</title>
        <authorList>
            <person name="Wiegand S."/>
            <person name="Jogler M."/>
            <person name="Boedeker C."/>
            <person name="Pinto D."/>
            <person name="Vollmers J."/>
            <person name="Rivas-Marin E."/>
            <person name="Kohn T."/>
            <person name="Peeters S.H."/>
            <person name="Heuer A."/>
            <person name="Rast P."/>
            <person name="Oberbeckmann S."/>
            <person name="Bunk B."/>
            <person name="Jeske O."/>
            <person name="Meyerdierks A."/>
            <person name="Storesund J.E."/>
            <person name="Kallscheuer N."/>
            <person name="Luecker S."/>
            <person name="Lage O.M."/>
            <person name="Pohl T."/>
            <person name="Merkel B.J."/>
            <person name="Hornburger P."/>
            <person name="Mueller R.-W."/>
            <person name="Bruemmer F."/>
            <person name="Labrenz M."/>
            <person name="Spormann A.M."/>
            <person name="Op Den Camp H."/>
            <person name="Overmann J."/>
            <person name="Amann R."/>
            <person name="Jetten M.S.M."/>
            <person name="Mascher T."/>
            <person name="Medema M.H."/>
            <person name="Devos D.P."/>
            <person name="Kaster A.-K."/>
            <person name="Ovreas L."/>
            <person name="Rohde M."/>
            <person name="Galperin M.Y."/>
            <person name="Jogler C."/>
        </authorList>
    </citation>
    <scope>NUCLEOTIDE SEQUENCE [LARGE SCALE GENOMIC DNA]</scope>
    <source>
        <strain evidence="5 6">Poly51</strain>
    </source>
</reference>
<evidence type="ECO:0000256" key="3">
    <source>
        <dbReference type="SAM" id="Phobius"/>
    </source>
</evidence>
<feature type="transmembrane region" description="Helical" evidence="3">
    <location>
        <begin position="37"/>
        <end position="59"/>
    </location>
</feature>
<feature type="compositionally biased region" description="Polar residues" evidence="2">
    <location>
        <begin position="1"/>
        <end position="10"/>
    </location>
</feature>
<sequence>MNHPQITPANDSPATHPPETPSPETAPPKKSSLANGFLFNFVIPIALLVGAGLLVVMLGTVEPANRPAMDTTRDGRLKALAPVRVERLQSLQQTGQPLRLQVDGTVVPYREANVAAEVAGRIVYKADECEAGTYVKAGQLLMKIDATDYELDVDRLTRRKEQDYQAIREADQEMTNAKRSIDVAKQDVALQQKEVDRQKAMPAGYASRAEIDQANRGLLAAKQQLVNYENQLDLLAQKRIRLEASQRLADTELRGAQTNLARTEIRAPIEGVIVSEEADLNTFVARGATLVVIDDTSKVDVSSSLRMDQLYWVLNQRRESVDTASRNYDLPETSAIIEYEMSGRDNIIYRWNGKLLSYNGIGLDPVTRTVPVRVVVDNPQQLVDENGDPVSRTGAPALVRGMYVRVKLLIEPSSSLVVIPAKALQPGNRVFQFLPDPSVLETPDTVSPASADQEEQVIAPAPKSDADETSAMVLDAFDPSKWEAGKVVVRTSVVPIDSLMIESSSADGDETIAERTSAFEGANRLWVCEVQDPSLAGGAFVVVSPLGGIDDGSMPVRADRSGLTGDDDAMMNQPKNQPTVAAHSAGGEGA</sequence>
<dbReference type="AlphaFoldDB" id="A0A5C6FEP8"/>
<name>A0A5C6FEP8_9BACT</name>
<feature type="region of interest" description="Disordered" evidence="2">
    <location>
        <begin position="552"/>
        <end position="590"/>
    </location>
</feature>
<keyword evidence="6" id="KW-1185">Reference proteome</keyword>
<dbReference type="RefSeq" id="WP_186775299.1">
    <property type="nucleotide sequence ID" value="NZ_SJPW01000001.1"/>
</dbReference>
<dbReference type="InterPro" id="IPR050393">
    <property type="entry name" value="MFP_Efflux_Pump"/>
</dbReference>
<dbReference type="PANTHER" id="PTHR30367:SF1">
    <property type="entry name" value="MULTIDRUG RESISTANCE PROTEIN MDTN"/>
    <property type="match status" value="1"/>
</dbReference>
<feature type="compositionally biased region" description="Pro residues" evidence="2">
    <location>
        <begin position="15"/>
        <end position="26"/>
    </location>
</feature>
<keyword evidence="3" id="KW-1133">Transmembrane helix</keyword>
<evidence type="ECO:0000313" key="6">
    <source>
        <dbReference type="Proteomes" id="UP000318288"/>
    </source>
</evidence>
<gene>
    <name evidence="5" type="primary">mdtA_2</name>
    <name evidence="5" type="ORF">Poly51_05610</name>
</gene>
<feature type="region of interest" description="Disordered" evidence="2">
    <location>
        <begin position="1"/>
        <end position="29"/>
    </location>
</feature>